<sequence length="411" mass="47030">MYLKSSLIPKAIVSSLICIVFFHLCCQAQQIRTVETSIKYCQSQAIKTLKQIPEGDENDIPRSIQRPENSWRYVNYKDWCSGFWPGELWLLYEGTKNKDLGMEADRFTRQLQPLVNHPGYDHDLGFQIFNSYGNGYRLTKNEAYKKIILTAADSLAKLFNPKVGTILSWPQNVNKMGPHNTIIDNMINLELLFWASRNGGPKRYYNIAKTHASTTMRNHFRPDFSSYHVVIYDTVSGRKIKGITHQGYSDSSMWARGQSWAIYGFTMCYRETKDPAFLDFAQKVANIYLKKLPKDYIPYWDFDAPGGPQKPRDASAACVTASALLELSTFVKDKVLARKYRMVAEKMIGSLSSPQYQSRSLNPAALMHSTGHFPNGSEIDASIIYADYYYMEALLRLSKLQRGSNLYQPLK</sequence>
<protein>
    <submittedName>
        <fullName evidence="4">Unsaturated chondroitin disaccharide hydrolase</fullName>
        <ecNumber evidence="4">3.2.1.180</ecNumber>
    </submittedName>
</protein>
<dbReference type="EMBL" id="JAVLVU010000001">
    <property type="protein sequence ID" value="MDT3401180.1"/>
    <property type="molecule type" value="Genomic_DNA"/>
</dbReference>
<keyword evidence="1 4" id="KW-0378">Hydrolase</keyword>
<evidence type="ECO:0000313" key="5">
    <source>
        <dbReference type="Proteomes" id="UP001258315"/>
    </source>
</evidence>
<dbReference type="InterPro" id="IPR012341">
    <property type="entry name" value="6hp_glycosidase-like_sf"/>
</dbReference>
<keyword evidence="4" id="KW-0326">Glycosidase</keyword>
<feature type="signal peptide" evidence="3">
    <location>
        <begin position="1"/>
        <end position="28"/>
    </location>
</feature>
<dbReference type="InterPro" id="IPR008928">
    <property type="entry name" value="6-hairpin_glycosidase_sf"/>
</dbReference>
<dbReference type="Gene3D" id="1.50.10.10">
    <property type="match status" value="1"/>
</dbReference>
<name>A0ABU3GRD0_9SPHI</name>
<evidence type="ECO:0000256" key="2">
    <source>
        <dbReference type="ARBA" id="ARBA00038358"/>
    </source>
</evidence>
<dbReference type="PANTHER" id="PTHR36845:SF1">
    <property type="entry name" value="HYDROLASE, PUTATIVE (AFU_ORTHOLOGUE AFUA_7G05090)-RELATED"/>
    <property type="match status" value="1"/>
</dbReference>
<accession>A0ABU3GRD0</accession>
<organism evidence="4 5">
    <name type="scientific">Mucilaginibacter terrae</name>
    <dbReference type="NCBI Taxonomy" id="1955052"/>
    <lineage>
        <taxon>Bacteria</taxon>
        <taxon>Pseudomonadati</taxon>
        <taxon>Bacteroidota</taxon>
        <taxon>Sphingobacteriia</taxon>
        <taxon>Sphingobacteriales</taxon>
        <taxon>Sphingobacteriaceae</taxon>
        <taxon>Mucilaginibacter</taxon>
    </lineage>
</organism>
<evidence type="ECO:0000313" key="4">
    <source>
        <dbReference type="EMBL" id="MDT3401180.1"/>
    </source>
</evidence>
<dbReference type="PANTHER" id="PTHR36845">
    <property type="entry name" value="HYDROLASE, PUTATIVE (AFU_ORTHOLOGUE AFUA_7G05090)-RELATED"/>
    <property type="match status" value="1"/>
</dbReference>
<dbReference type="InterPro" id="IPR052369">
    <property type="entry name" value="UG_Glycosaminoglycan_Hydrolase"/>
</dbReference>
<dbReference type="Pfam" id="PF07470">
    <property type="entry name" value="Glyco_hydro_88"/>
    <property type="match status" value="1"/>
</dbReference>
<gene>
    <name evidence="4" type="ORF">QE417_000252</name>
</gene>
<keyword evidence="5" id="KW-1185">Reference proteome</keyword>
<evidence type="ECO:0000256" key="1">
    <source>
        <dbReference type="ARBA" id="ARBA00022801"/>
    </source>
</evidence>
<proteinExistence type="inferred from homology"/>
<dbReference type="GO" id="GO:0102212">
    <property type="term" value="F:unsaturated chondroitin disaccharide hydrolase activity"/>
    <property type="evidence" value="ECO:0007669"/>
    <property type="project" value="UniProtKB-EC"/>
</dbReference>
<dbReference type="EC" id="3.2.1.180" evidence="4"/>
<reference evidence="5" key="1">
    <citation type="submission" date="2023-07" db="EMBL/GenBank/DDBJ databases">
        <title>Functional and genomic diversity of the sorghum phyllosphere microbiome.</title>
        <authorList>
            <person name="Shade A."/>
        </authorList>
    </citation>
    <scope>NUCLEOTIDE SEQUENCE [LARGE SCALE GENOMIC DNA]</scope>
    <source>
        <strain evidence="5">SORGH_AS_0422</strain>
    </source>
</reference>
<keyword evidence="3" id="KW-0732">Signal</keyword>
<dbReference type="Proteomes" id="UP001258315">
    <property type="component" value="Unassembled WGS sequence"/>
</dbReference>
<dbReference type="SUPFAM" id="SSF48208">
    <property type="entry name" value="Six-hairpin glycosidases"/>
    <property type="match status" value="1"/>
</dbReference>
<comment type="similarity">
    <text evidence="2">Belongs to the glycosyl hydrolase 88 family.</text>
</comment>
<evidence type="ECO:0000256" key="3">
    <source>
        <dbReference type="SAM" id="SignalP"/>
    </source>
</evidence>
<feature type="chain" id="PRO_5046511086" evidence="3">
    <location>
        <begin position="29"/>
        <end position="411"/>
    </location>
</feature>
<dbReference type="InterPro" id="IPR010905">
    <property type="entry name" value="Glyco_hydro_88"/>
</dbReference>
<comment type="caution">
    <text evidence="4">The sequence shown here is derived from an EMBL/GenBank/DDBJ whole genome shotgun (WGS) entry which is preliminary data.</text>
</comment>